<dbReference type="RefSeq" id="WP_306372502.1">
    <property type="nucleotide sequence ID" value="NZ_FWFZ01000028.1"/>
</dbReference>
<evidence type="ECO:0000313" key="4">
    <source>
        <dbReference type="Proteomes" id="UP000193900"/>
    </source>
</evidence>
<dbReference type="GO" id="GO:0000976">
    <property type="term" value="F:transcription cis-regulatory region binding"/>
    <property type="evidence" value="ECO:0007669"/>
    <property type="project" value="TreeGrafter"/>
</dbReference>
<keyword evidence="4" id="KW-1185">Reference proteome</keyword>
<dbReference type="GO" id="GO:0005829">
    <property type="term" value="C:cytosol"/>
    <property type="evidence" value="ECO:0007669"/>
    <property type="project" value="TreeGrafter"/>
</dbReference>
<evidence type="ECO:0000256" key="1">
    <source>
        <dbReference type="ARBA" id="ARBA00023125"/>
    </source>
</evidence>
<dbReference type="InterPro" id="IPR032687">
    <property type="entry name" value="AraC-type_N"/>
</dbReference>
<dbReference type="Proteomes" id="UP000193900">
    <property type="component" value="Unassembled WGS sequence"/>
</dbReference>
<accession>A0A1Y5TUQ4</accession>
<protein>
    <recommendedName>
        <fullName evidence="2">HTH-type transcriptional regulator AraC-type N-terminal domain-containing protein</fullName>
    </recommendedName>
</protein>
<evidence type="ECO:0000313" key="3">
    <source>
        <dbReference type="EMBL" id="SLN73502.1"/>
    </source>
</evidence>
<gene>
    <name evidence="3" type="ORF">ROA7023_03699</name>
</gene>
<sequence>MGYVTSPFSRKMVAAAIEGAEATGLLATVGIEADAPRDSKVMFRSGAHYAMLERLAGEVDATDLPVRVGASKRCDEWGALGPALKAVPDLRGSMARAEHQARLWTSVVRYQLRPDPRGMLNVLHRPGERRLGRRLPNETTLVATVACARQVNPAPVRPLNARVRQAAPNASTSHEGWFGCAVRRGGGA</sequence>
<proteinExistence type="predicted"/>
<dbReference type="GO" id="GO:0003700">
    <property type="term" value="F:DNA-binding transcription factor activity"/>
    <property type="evidence" value="ECO:0007669"/>
    <property type="project" value="TreeGrafter"/>
</dbReference>
<dbReference type="EMBL" id="FWFZ01000028">
    <property type="protein sequence ID" value="SLN73502.1"/>
    <property type="molecule type" value="Genomic_DNA"/>
</dbReference>
<keyword evidence="1" id="KW-0238">DNA-binding</keyword>
<dbReference type="PANTHER" id="PTHR47894">
    <property type="entry name" value="HTH-TYPE TRANSCRIPTIONAL REGULATOR GADX"/>
    <property type="match status" value="1"/>
</dbReference>
<reference evidence="3 4" key="1">
    <citation type="submission" date="2017-03" db="EMBL/GenBank/DDBJ databases">
        <authorList>
            <person name="Afonso C.L."/>
            <person name="Miller P.J."/>
            <person name="Scott M.A."/>
            <person name="Spackman E."/>
            <person name="Goraichik I."/>
            <person name="Dimitrov K.M."/>
            <person name="Suarez D.L."/>
            <person name="Swayne D.E."/>
        </authorList>
    </citation>
    <scope>NUCLEOTIDE SEQUENCE [LARGE SCALE GENOMIC DNA]</scope>
    <source>
        <strain evidence="3 4">CECT 7023</strain>
    </source>
</reference>
<dbReference type="PANTHER" id="PTHR47894:SF1">
    <property type="entry name" value="HTH-TYPE TRANSCRIPTIONAL REGULATOR VQSM"/>
    <property type="match status" value="1"/>
</dbReference>
<organism evidence="3 4">
    <name type="scientific">Roseisalinus antarcticus</name>
    <dbReference type="NCBI Taxonomy" id="254357"/>
    <lineage>
        <taxon>Bacteria</taxon>
        <taxon>Pseudomonadati</taxon>
        <taxon>Pseudomonadota</taxon>
        <taxon>Alphaproteobacteria</taxon>
        <taxon>Rhodobacterales</taxon>
        <taxon>Roseobacteraceae</taxon>
        <taxon>Roseisalinus</taxon>
    </lineage>
</organism>
<dbReference type="AlphaFoldDB" id="A0A1Y5TUQ4"/>
<dbReference type="Pfam" id="PF12625">
    <property type="entry name" value="Arabinose_bd"/>
    <property type="match status" value="1"/>
</dbReference>
<feature type="domain" description="HTH-type transcriptional regulator AraC-type N-terminal" evidence="2">
    <location>
        <begin position="19"/>
        <end position="185"/>
    </location>
</feature>
<evidence type="ECO:0000259" key="2">
    <source>
        <dbReference type="Pfam" id="PF12625"/>
    </source>
</evidence>
<name>A0A1Y5TUQ4_9RHOB</name>